<evidence type="ECO:0000259" key="2">
    <source>
        <dbReference type="Pfam" id="PF00326"/>
    </source>
</evidence>
<keyword evidence="1" id="KW-0812">Transmembrane</keyword>
<dbReference type="GO" id="GO:0008236">
    <property type="term" value="F:serine-type peptidase activity"/>
    <property type="evidence" value="ECO:0007669"/>
    <property type="project" value="InterPro"/>
</dbReference>
<reference evidence="4" key="1">
    <citation type="journal article" date="2010" name="PLoS Negl. Trop. Dis.">
        <title>The genome sequence of Trypanosoma brucei gambiense, causative agent of chronic human african trypanosomiasis.</title>
        <authorList>
            <person name="Jackson A.P."/>
            <person name="Sanders M."/>
            <person name="Berry A."/>
            <person name="McQuillan J."/>
            <person name="Aslett M.A."/>
            <person name="Quail M.A."/>
            <person name="Chukualim B."/>
            <person name="Capewell P."/>
            <person name="MacLeod A."/>
            <person name="Melville S.E."/>
            <person name="Gibson W."/>
            <person name="Barry J.D."/>
            <person name="Berriman M."/>
            <person name="Hertz-Fowler C."/>
        </authorList>
    </citation>
    <scope>NUCLEOTIDE SEQUENCE [LARGE SCALE GENOMIC DNA]</scope>
    <source>
        <strain evidence="4">MHOM/CI/86/DAL972</strain>
    </source>
</reference>
<dbReference type="InterPro" id="IPR001375">
    <property type="entry name" value="Peptidase_S9_cat"/>
</dbReference>
<dbReference type="EMBL" id="FN554964">
    <property type="protein sequence ID" value="CBH09164.1"/>
    <property type="molecule type" value="Genomic_DNA"/>
</dbReference>
<evidence type="ECO:0000313" key="3">
    <source>
        <dbReference type="EMBL" id="CBH09164.1"/>
    </source>
</evidence>
<accession>C9ZI47</accession>
<gene>
    <name evidence="3" type="ORF">TbgDal_I3290</name>
</gene>
<evidence type="ECO:0000256" key="1">
    <source>
        <dbReference type="SAM" id="Phobius"/>
    </source>
</evidence>
<dbReference type="PANTHER" id="PTHR12277:SF81">
    <property type="entry name" value="PROTEIN ABHD13"/>
    <property type="match status" value="1"/>
</dbReference>
<name>C9ZI47_TRYB9</name>
<sequence length="747" mass="83109">MFYDHVVSVLVIQFLSFSSLFLSYFRDALRKYPHSEITMRIVHKKKIIIYNINNKIGESIEVLFFLGGGMAAFFGSLVKSFILPKPSPTYSADKHPGKLVHIPRVDWDTRKENGTFTYGLLLLDTAAKFIIIYAHTNAVDVAMVFETMSYVSKRTSTSVLLVEYTGYGIAYGETTERSMNEDVLSAYYYAVRHMRVPADRVVLMGRSIGTGPSAQVCALLQGEEEVPALLVLQSPFTSLKECANDITPNVGSIVGYLGYDWFRTIDVVAQVRCPIIIHHGQCDDVVPFEHAQQLKRTIEEATPPGVVELHAEPNRGHNDLPTESANRFIDKKLRSFGQPRCLQPRCRPYHLVNPSIYEYLFCVKEQPIINMEELLKHWNETLSIGSFAYKREKLYVLLTASVSLFAMRCARAWQHYAGSRKRHYGNSYIASCNGSVGVGVGVGVVGGSGSGGNGDGSGSGAEELYCAKEDIIKRCLACWGSPLGAYLSVRGPPIRHKIFGVHLDVCVENVVASDGISNESGFRSCGGNPYFLKRDTGEAYLSVAELEFTHGLTRSVAAAMSTAPTLGGEEDEMDVFLQKNVVTRIQTQCERVVAFLDSNEWENMLEVLVSFGQRAPSFLSSKALQYYSECSSQARFGDSCGTGAACCGNDSGPAPRSEVMETIEDVDEWLRPWVVSPDTRMQLGTEVPWDYYLLKARLCVVEYTPLGPDTSWEEARRITDAWRVVKIIHDLFCSYSRRVLHPSFSAS</sequence>
<dbReference type="KEGG" id="tbg:TbgDal_I3290"/>
<dbReference type="Proteomes" id="UP000002316">
    <property type="component" value="Chromosome 1"/>
</dbReference>
<dbReference type="OrthoDB" id="446723at2759"/>
<proteinExistence type="predicted"/>
<dbReference type="InterPro" id="IPR029058">
    <property type="entry name" value="AB_hydrolase_fold"/>
</dbReference>
<dbReference type="RefSeq" id="XP_011771605.1">
    <property type="nucleotide sequence ID" value="XM_011773303.1"/>
</dbReference>
<dbReference type="Pfam" id="PF00326">
    <property type="entry name" value="Peptidase_S9"/>
    <property type="match status" value="1"/>
</dbReference>
<keyword evidence="1" id="KW-0472">Membrane</keyword>
<dbReference type="SUPFAM" id="SSF53474">
    <property type="entry name" value="alpha/beta-Hydrolases"/>
    <property type="match status" value="1"/>
</dbReference>
<dbReference type="GO" id="GO:0006508">
    <property type="term" value="P:proteolysis"/>
    <property type="evidence" value="ECO:0007669"/>
    <property type="project" value="InterPro"/>
</dbReference>
<dbReference type="PANTHER" id="PTHR12277">
    <property type="entry name" value="ALPHA/BETA HYDROLASE DOMAIN-CONTAINING PROTEIN"/>
    <property type="match status" value="1"/>
</dbReference>
<feature type="transmembrane region" description="Helical" evidence="1">
    <location>
        <begin position="62"/>
        <end position="82"/>
    </location>
</feature>
<feature type="transmembrane region" description="Helical" evidence="1">
    <location>
        <begin position="6"/>
        <end position="25"/>
    </location>
</feature>
<organism evidence="3 4">
    <name type="scientific">Trypanosoma brucei gambiense (strain MHOM/CI/86/DAL972)</name>
    <dbReference type="NCBI Taxonomy" id="679716"/>
    <lineage>
        <taxon>Eukaryota</taxon>
        <taxon>Discoba</taxon>
        <taxon>Euglenozoa</taxon>
        <taxon>Kinetoplastea</taxon>
        <taxon>Metakinetoplastina</taxon>
        <taxon>Trypanosomatida</taxon>
        <taxon>Trypanosomatidae</taxon>
        <taxon>Trypanosoma</taxon>
    </lineage>
</organism>
<protein>
    <submittedName>
        <fullName evidence="3">Serine peptidase, putative</fullName>
    </submittedName>
</protein>
<dbReference type="VEuPathDB" id="TriTrypDB:Tbg972.1.3290"/>
<dbReference type="GeneID" id="23858421"/>
<evidence type="ECO:0000313" key="4">
    <source>
        <dbReference type="Proteomes" id="UP000002316"/>
    </source>
</evidence>
<dbReference type="AlphaFoldDB" id="C9ZI47"/>
<feature type="domain" description="Peptidase S9 prolyl oligopeptidase catalytic" evidence="2">
    <location>
        <begin position="180"/>
        <end position="318"/>
    </location>
</feature>
<keyword evidence="1" id="KW-1133">Transmembrane helix</keyword>
<dbReference type="Gene3D" id="3.40.50.1820">
    <property type="entry name" value="alpha/beta hydrolase"/>
    <property type="match status" value="1"/>
</dbReference>